<name>A0A8H7VEV7_9FUNG</name>
<gene>
    <name evidence="3" type="ORF">INT45_008660</name>
</gene>
<feature type="compositionally biased region" description="Polar residues" evidence="1">
    <location>
        <begin position="392"/>
        <end position="404"/>
    </location>
</feature>
<comment type="caution">
    <text evidence="3">The sequence shown here is derived from an EMBL/GenBank/DDBJ whole genome shotgun (WGS) entry which is preliminary data.</text>
</comment>
<evidence type="ECO:0000313" key="3">
    <source>
        <dbReference type="EMBL" id="KAG2217910.1"/>
    </source>
</evidence>
<dbReference type="GO" id="GO:0003824">
    <property type="term" value="F:catalytic activity"/>
    <property type="evidence" value="ECO:0007669"/>
    <property type="project" value="InterPro"/>
</dbReference>
<dbReference type="Pfam" id="PF03372">
    <property type="entry name" value="Exo_endo_phos"/>
    <property type="match status" value="1"/>
</dbReference>
<dbReference type="InterPro" id="IPR005135">
    <property type="entry name" value="Endo/exonuclease/phosphatase"/>
</dbReference>
<dbReference type="EMBL" id="JAEPRB010000264">
    <property type="protein sequence ID" value="KAG2217910.1"/>
    <property type="molecule type" value="Genomic_DNA"/>
</dbReference>
<dbReference type="AlphaFoldDB" id="A0A8H7VEV7"/>
<protein>
    <recommendedName>
        <fullName evidence="2">Endonuclease/exonuclease/phosphatase domain-containing protein</fullName>
    </recommendedName>
</protein>
<feature type="compositionally biased region" description="Polar residues" evidence="1">
    <location>
        <begin position="342"/>
        <end position="358"/>
    </location>
</feature>
<dbReference type="InterPro" id="IPR036691">
    <property type="entry name" value="Endo/exonu/phosph_ase_sf"/>
</dbReference>
<feature type="compositionally biased region" description="Low complexity" evidence="1">
    <location>
        <begin position="360"/>
        <end position="380"/>
    </location>
</feature>
<feature type="domain" description="Endonuclease/exonuclease/phosphatase" evidence="2">
    <location>
        <begin position="452"/>
        <end position="594"/>
    </location>
</feature>
<evidence type="ECO:0000256" key="1">
    <source>
        <dbReference type="SAM" id="MobiDB-lite"/>
    </source>
</evidence>
<proteinExistence type="predicted"/>
<feature type="compositionally biased region" description="Low complexity" evidence="1">
    <location>
        <begin position="289"/>
        <end position="303"/>
    </location>
</feature>
<evidence type="ECO:0000259" key="2">
    <source>
        <dbReference type="Pfam" id="PF03372"/>
    </source>
</evidence>
<dbReference type="OrthoDB" id="2251004at2759"/>
<dbReference type="SUPFAM" id="SSF56219">
    <property type="entry name" value="DNase I-like"/>
    <property type="match status" value="1"/>
</dbReference>
<dbReference type="PANTHER" id="PTHR19446">
    <property type="entry name" value="REVERSE TRANSCRIPTASES"/>
    <property type="match status" value="1"/>
</dbReference>
<feature type="region of interest" description="Disordered" evidence="1">
    <location>
        <begin position="272"/>
        <end position="404"/>
    </location>
</feature>
<sequence length="997" mass="110270">MYVDFINSQHANKSSSDNRPKTTIPIIKSIRRSIFTSGAVQENLNESHIRTNEYFRSVNPSLFFETTSVTTNRSTIFNAIASQFPSSPPLGVQLRFKDKRVVVEITPRDDAQCHVLSTQGLTIDSKTVFGTPALRKGSGFLAINLYDLPHLPNDQLILAIQQMLQPYGKLLDISLFLSSPHLFFMGQGCVSLDVTESDQNLSTHTLHFPGIDHEIRAFWKGSPSYCRICHEDTHEKDVCPKAKAHHVQACPSCGGYGSFHLDSCSKHKKAKHSQNHAGVTTGSVPPSPGNVTVTTVNTKGSSNPPSSLAVNGDDHGSEADYSSAPPSPTLSPDMDLDEVEQPNGNTLSNGSTTFSSGIDNEVVTPTSTGTTTPENTYTNNISPTSRVVPLSPETSQFSSSVSDSIEPITTTELAQAPDTQSPMSLIQTVNGIAARFLLRSTYSEDDINIRIGTLNCRGLPKTDAPQRSKHFIHFLKSQSFDILTLQETHAADQDLQTRFHTQFQSSSSFWSQHVGIISLNPSLILTLNSFELDGRVMHVTVSHSSFSFSPVNIIVIYAPARYYHREPFYTSLSQLSFLSPAVISCSILLGDFNYQILSHSPLGIPNPWKSYLSSYWVDSVTPPGDCPTPTFLLELRLGQAPWGPGLWCCNPTLANDKLFCSELYDILDSEFATVLISLTTQQKWDHIKTITGRFARKYSRKKGTHNRLHLQSLQKERRRYLSPLHHTTIQQDSYLISLEAEIASTQSDFAHIDALRAGLRWRENGERSAGYIKCTIEVKQSKRSITQLRHPISNALCSTPETMTDAAQQYYQHLYTPEPVDFQAIDHLLHYIPTDLLSSPLTQTLLTAPFTLENLCTAAKRAPRASTPGSDGLPYPILRLLFDHALVGDLAVDVYNDALQAGVFPASWSETRLCLLPKKGDLSLLSNWRPISLINTDAKVFTRLVNSRILPAVQPVISSVQTGFLPGKFIGDNGFAARLIMEYPRHHHLPGVGLLID</sequence>
<accession>A0A8H7VEV7</accession>
<dbReference type="Gene3D" id="3.60.10.10">
    <property type="entry name" value="Endonuclease/exonuclease/phosphatase"/>
    <property type="match status" value="1"/>
</dbReference>
<evidence type="ECO:0000313" key="4">
    <source>
        <dbReference type="Proteomes" id="UP000646827"/>
    </source>
</evidence>
<organism evidence="3 4">
    <name type="scientific">Circinella minor</name>
    <dbReference type="NCBI Taxonomy" id="1195481"/>
    <lineage>
        <taxon>Eukaryota</taxon>
        <taxon>Fungi</taxon>
        <taxon>Fungi incertae sedis</taxon>
        <taxon>Mucoromycota</taxon>
        <taxon>Mucoromycotina</taxon>
        <taxon>Mucoromycetes</taxon>
        <taxon>Mucorales</taxon>
        <taxon>Lichtheimiaceae</taxon>
        <taxon>Circinella</taxon>
    </lineage>
</organism>
<keyword evidence="4" id="KW-1185">Reference proteome</keyword>
<dbReference type="Proteomes" id="UP000646827">
    <property type="component" value="Unassembled WGS sequence"/>
</dbReference>
<reference evidence="3 4" key="1">
    <citation type="submission" date="2020-12" db="EMBL/GenBank/DDBJ databases">
        <title>Metabolic potential, ecology and presence of endohyphal bacteria is reflected in genomic diversity of Mucoromycotina.</title>
        <authorList>
            <person name="Muszewska A."/>
            <person name="Okrasinska A."/>
            <person name="Steczkiewicz K."/>
            <person name="Drgas O."/>
            <person name="Orlowska M."/>
            <person name="Perlinska-Lenart U."/>
            <person name="Aleksandrzak-Piekarczyk T."/>
            <person name="Szatraj K."/>
            <person name="Zielenkiewicz U."/>
            <person name="Pilsyk S."/>
            <person name="Malc E."/>
            <person name="Mieczkowski P."/>
            <person name="Kruszewska J.S."/>
            <person name="Biernat P."/>
            <person name="Pawlowska J."/>
        </authorList>
    </citation>
    <scope>NUCLEOTIDE SEQUENCE [LARGE SCALE GENOMIC DNA]</scope>
    <source>
        <strain evidence="3 4">CBS 142.35</strain>
    </source>
</reference>